<dbReference type="EMBL" id="KB445809">
    <property type="protein sequence ID" value="EMD32757.1"/>
    <property type="molecule type" value="Genomic_DNA"/>
</dbReference>
<evidence type="ECO:0000313" key="2">
    <source>
        <dbReference type="EMBL" id="EMD32757.1"/>
    </source>
</evidence>
<feature type="region of interest" description="Disordered" evidence="1">
    <location>
        <begin position="37"/>
        <end position="64"/>
    </location>
</feature>
<evidence type="ECO:0000313" key="3">
    <source>
        <dbReference type="Proteomes" id="UP000016930"/>
    </source>
</evidence>
<evidence type="ECO:0000256" key="1">
    <source>
        <dbReference type="SAM" id="MobiDB-lite"/>
    </source>
</evidence>
<dbReference type="AlphaFoldDB" id="M2R3D4"/>
<sequence>MRLILEFAGEFVEDQTGFGIIQIRHSYSQTRITQQLERSASQPVRPCLKRAGVPGESSYNSAEGDGAQANFDLDAFALPTSPANAETDDSRVHNLSGPTGVHRKRRAVVMASVKLASSCRIPPELADRIIDYLHDDTASLKTCSLTCLSWVPSSQYHLFSTVKLISPEDYVAFALLLALSPRLGQYVETMVLETYPEVPEGTLLGDIAAHLGRVTRLFLTGADVPINAHTFAQLGPVAELTIGGPFARLADVAALFTAFPRVRDLAVMTLRCSEKGPHALPALPLRRLRLHRSCSAVLPVLVREPAPEMEDLTTYMPAADEYVDFCDFLRRVGPSLRMLELQMNCHARNEYAALADSFAACEELRVVRFTTYPAVAWVITLLGRLASAHVEELTFNVHNIINGKVSSSVFAR</sequence>
<evidence type="ECO:0008006" key="4">
    <source>
        <dbReference type="Google" id="ProtNLM"/>
    </source>
</evidence>
<dbReference type="Proteomes" id="UP000016930">
    <property type="component" value="Unassembled WGS sequence"/>
</dbReference>
<dbReference type="HOGENOM" id="CLU_667309_0_0_1"/>
<proteinExistence type="predicted"/>
<reference evidence="2 3" key="1">
    <citation type="journal article" date="2012" name="Proc. Natl. Acad. Sci. U.S.A.">
        <title>Comparative genomics of Ceriporiopsis subvermispora and Phanerochaete chrysosporium provide insight into selective ligninolysis.</title>
        <authorList>
            <person name="Fernandez-Fueyo E."/>
            <person name="Ruiz-Duenas F.J."/>
            <person name="Ferreira P."/>
            <person name="Floudas D."/>
            <person name="Hibbett D.S."/>
            <person name="Canessa P."/>
            <person name="Larrondo L.F."/>
            <person name="James T.Y."/>
            <person name="Seelenfreund D."/>
            <person name="Lobos S."/>
            <person name="Polanco R."/>
            <person name="Tello M."/>
            <person name="Honda Y."/>
            <person name="Watanabe T."/>
            <person name="Watanabe T."/>
            <person name="Ryu J.S."/>
            <person name="Kubicek C.P."/>
            <person name="Schmoll M."/>
            <person name="Gaskell J."/>
            <person name="Hammel K.E."/>
            <person name="St John F.J."/>
            <person name="Vanden Wymelenberg A."/>
            <person name="Sabat G."/>
            <person name="Splinter BonDurant S."/>
            <person name="Syed K."/>
            <person name="Yadav J.S."/>
            <person name="Doddapaneni H."/>
            <person name="Subramanian V."/>
            <person name="Lavin J.L."/>
            <person name="Oguiza J.A."/>
            <person name="Perez G."/>
            <person name="Pisabarro A.G."/>
            <person name="Ramirez L."/>
            <person name="Santoyo F."/>
            <person name="Master E."/>
            <person name="Coutinho P.M."/>
            <person name="Henrissat B."/>
            <person name="Lombard V."/>
            <person name="Magnuson J.K."/>
            <person name="Kuees U."/>
            <person name="Hori C."/>
            <person name="Igarashi K."/>
            <person name="Samejima M."/>
            <person name="Held B.W."/>
            <person name="Barry K.W."/>
            <person name="LaButti K.M."/>
            <person name="Lapidus A."/>
            <person name="Lindquist E.A."/>
            <person name="Lucas S.M."/>
            <person name="Riley R."/>
            <person name="Salamov A.A."/>
            <person name="Hoffmeister D."/>
            <person name="Schwenk D."/>
            <person name="Hadar Y."/>
            <person name="Yarden O."/>
            <person name="de Vries R.P."/>
            <person name="Wiebenga A."/>
            <person name="Stenlid J."/>
            <person name="Eastwood D."/>
            <person name="Grigoriev I.V."/>
            <person name="Berka R.M."/>
            <person name="Blanchette R.A."/>
            <person name="Kersten P."/>
            <person name="Martinez A.T."/>
            <person name="Vicuna R."/>
            <person name="Cullen D."/>
        </authorList>
    </citation>
    <scope>NUCLEOTIDE SEQUENCE [LARGE SCALE GENOMIC DNA]</scope>
    <source>
        <strain evidence="2 3">B</strain>
    </source>
</reference>
<dbReference type="OrthoDB" id="2921803at2759"/>
<organism evidence="2 3">
    <name type="scientific">Ceriporiopsis subvermispora (strain B)</name>
    <name type="common">White-rot fungus</name>
    <name type="synonym">Gelatoporia subvermispora</name>
    <dbReference type="NCBI Taxonomy" id="914234"/>
    <lineage>
        <taxon>Eukaryota</taxon>
        <taxon>Fungi</taxon>
        <taxon>Dikarya</taxon>
        <taxon>Basidiomycota</taxon>
        <taxon>Agaricomycotina</taxon>
        <taxon>Agaricomycetes</taxon>
        <taxon>Polyporales</taxon>
        <taxon>Gelatoporiaceae</taxon>
        <taxon>Gelatoporia</taxon>
    </lineage>
</organism>
<protein>
    <recommendedName>
        <fullName evidence="4">F-box domain-containing protein</fullName>
    </recommendedName>
</protein>
<name>M2R3D4_CERS8</name>
<keyword evidence="3" id="KW-1185">Reference proteome</keyword>
<gene>
    <name evidence="2" type="ORF">CERSUDRAFT_126564</name>
</gene>
<accession>M2R3D4</accession>